<keyword evidence="1" id="KW-0805">Transcription regulation</keyword>
<gene>
    <name evidence="4" type="ORF">B9T62_02630</name>
</gene>
<feature type="domain" description="HTH araC/xylS-type" evidence="3">
    <location>
        <begin position="1"/>
        <end position="33"/>
    </location>
</feature>
<proteinExistence type="predicted"/>
<evidence type="ECO:0000256" key="1">
    <source>
        <dbReference type="ARBA" id="ARBA00023015"/>
    </source>
</evidence>
<dbReference type="RefSeq" id="WP_087913823.1">
    <property type="nucleotide sequence ID" value="NZ_CP021780.1"/>
</dbReference>
<dbReference type="KEGG" id="pdh:B9T62_02630"/>
<evidence type="ECO:0000256" key="2">
    <source>
        <dbReference type="ARBA" id="ARBA00023163"/>
    </source>
</evidence>
<protein>
    <recommendedName>
        <fullName evidence="3">HTH araC/xylS-type domain-containing protein</fullName>
    </recommendedName>
</protein>
<keyword evidence="2" id="KW-0804">Transcription</keyword>
<evidence type="ECO:0000313" key="4">
    <source>
        <dbReference type="EMBL" id="ASA19798.1"/>
    </source>
</evidence>
<evidence type="ECO:0000259" key="3">
    <source>
        <dbReference type="PROSITE" id="PS01124"/>
    </source>
</evidence>
<sequence length="39" mass="4914">MKSAKRLHFNNQSYFTKSFKKFTGQTPRKFRQLWEIRYN</sequence>
<dbReference type="InterPro" id="IPR018060">
    <property type="entry name" value="HTH_AraC"/>
</dbReference>
<organism evidence="4 5">
    <name type="scientific">Paenibacillus donghaensis</name>
    <dbReference type="NCBI Taxonomy" id="414771"/>
    <lineage>
        <taxon>Bacteria</taxon>
        <taxon>Bacillati</taxon>
        <taxon>Bacillota</taxon>
        <taxon>Bacilli</taxon>
        <taxon>Bacillales</taxon>
        <taxon>Paenibacillaceae</taxon>
        <taxon>Paenibacillus</taxon>
    </lineage>
</organism>
<dbReference type="OrthoDB" id="9807321at2"/>
<reference evidence="4 5" key="1">
    <citation type="submission" date="2017-06" db="EMBL/GenBank/DDBJ databases">
        <title>Complete genome sequence of Paenibacillus donghaensis KCTC 13049T isolated from East Sea sediment, South Korea.</title>
        <authorList>
            <person name="Jung B.K."/>
            <person name="Hong S.-J."/>
            <person name="Shin J.-H."/>
        </authorList>
    </citation>
    <scope>NUCLEOTIDE SEQUENCE [LARGE SCALE GENOMIC DNA]</scope>
    <source>
        <strain evidence="4 5">KCTC 13049</strain>
    </source>
</reference>
<dbReference type="Proteomes" id="UP000249890">
    <property type="component" value="Chromosome"/>
</dbReference>
<dbReference type="PROSITE" id="PS01124">
    <property type="entry name" value="HTH_ARAC_FAMILY_2"/>
    <property type="match status" value="1"/>
</dbReference>
<dbReference type="EMBL" id="CP021780">
    <property type="protein sequence ID" value="ASA19798.1"/>
    <property type="molecule type" value="Genomic_DNA"/>
</dbReference>
<name>A0A2Z2KMD3_9BACL</name>
<dbReference type="AlphaFoldDB" id="A0A2Z2KMD3"/>
<keyword evidence="5" id="KW-1185">Reference proteome</keyword>
<dbReference type="InterPro" id="IPR009057">
    <property type="entry name" value="Homeodomain-like_sf"/>
</dbReference>
<accession>A0A2Z2KMD3</accession>
<dbReference type="GO" id="GO:0003700">
    <property type="term" value="F:DNA-binding transcription factor activity"/>
    <property type="evidence" value="ECO:0007669"/>
    <property type="project" value="InterPro"/>
</dbReference>
<dbReference type="SUPFAM" id="SSF46689">
    <property type="entry name" value="Homeodomain-like"/>
    <property type="match status" value="1"/>
</dbReference>
<dbReference type="Gene3D" id="1.10.10.60">
    <property type="entry name" value="Homeodomain-like"/>
    <property type="match status" value="1"/>
</dbReference>
<dbReference type="GO" id="GO:0043565">
    <property type="term" value="F:sequence-specific DNA binding"/>
    <property type="evidence" value="ECO:0007669"/>
    <property type="project" value="InterPro"/>
</dbReference>
<dbReference type="Pfam" id="PF00165">
    <property type="entry name" value="HTH_AraC"/>
    <property type="match status" value="1"/>
</dbReference>
<evidence type="ECO:0000313" key="5">
    <source>
        <dbReference type="Proteomes" id="UP000249890"/>
    </source>
</evidence>